<evidence type="ECO:0000256" key="1">
    <source>
        <dbReference type="SAM" id="SignalP"/>
    </source>
</evidence>
<dbReference type="SUPFAM" id="SSF53850">
    <property type="entry name" value="Periplasmic binding protein-like II"/>
    <property type="match status" value="1"/>
</dbReference>
<name>A0A972FB66_9RHOO</name>
<evidence type="ECO:0000313" key="2">
    <source>
        <dbReference type="EMBL" id="NMG05285.1"/>
    </source>
</evidence>
<feature type="chain" id="PRO_5037017474" evidence="1">
    <location>
        <begin position="23"/>
        <end position="196"/>
    </location>
</feature>
<dbReference type="RefSeq" id="WP_422614186.1">
    <property type="nucleotide sequence ID" value="NZ_CAWPHM010000204.1"/>
</dbReference>
<dbReference type="AlphaFoldDB" id="A0A972FB66"/>
<organism evidence="2 3">
    <name type="scientific">Azoarcus taiwanensis</name>
    <dbReference type="NCBI Taxonomy" id="666964"/>
    <lineage>
        <taxon>Bacteria</taxon>
        <taxon>Pseudomonadati</taxon>
        <taxon>Pseudomonadota</taxon>
        <taxon>Betaproteobacteria</taxon>
        <taxon>Rhodocyclales</taxon>
        <taxon>Zoogloeaceae</taxon>
        <taxon>Azoarcus</taxon>
    </lineage>
</organism>
<feature type="signal peptide" evidence="1">
    <location>
        <begin position="1"/>
        <end position="22"/>
    </location>
</feature>
<dbReference type="PANTHER" id="PTHR30024">
    <property type="entry name" value="ALIPHATIC SULFONATES-BINDING PROTEIN-RELATED"/>
    <property type="match status" value="1"/>
</dbReference>
<protein>
    <submittedName>
        <fullName evidence="2">PhnD/SsuA/transferrin family substrate-binding protein</fullName>
    </submittedName>
</protein>
<comment type="caution">
    <text evidence="2">The sequence shown here is derived from an EMBL/GenBank/DDBJ whole genome shotgun (WGS) entry which is preliminary data.</text>
</comment>
<keyword evidence="3" id="KW-1185">Reference proteome</keyword>
<reference evidence="2" key="1">
    <citation type="submission" date="2019-12" db="EMBL/GenBank/DDBJ databases">
        <title>Comparative genomics gives insights into the taxonomy of the Azoarcus-Aromatoleum group and reveals separate origins of nif in the plant-associated Azoarcus and non-plant-associated Aromatoleum sub-groups.</title>
        <authorList>
            <person name="Lafos M."/>
            <person name="Maluk M."/>
            <person name="Batista M."/>
            <person name="Junghare M."/>
            <person name="Carmona M."/>
            <person name="Faoro H."/>
            <person name="Cruz L.M."/>
            <person name="Battistoni F."/>
            <person name="De Souza E."/>
            <person name="Pedrosa F."/>
            <person name="Chen W.-M."/>
            <person name="Poole P.S."/>
            <person name="Dixon R.A."/>
            <person name="James E.K."/>
        </authorList>
    </citation>
    <scope>NUCLEOTIDE SEQUENCE</scope>
    <source>
        <strain evidence="2">NSC3</strain>
    </source>
</reference>
<dbReference type="EMBL" id="WTVM01000284">
    <property type="protein sequence ID" value="NMG05285.1"/>
    <property type="molecule type" value="Genomic_DNA"/>
</dbReference>
<dbReference type="Gene3D" id="3.40.190.10">
    <property type="entry name" value="Periplasmic binding protein-like II"/>
    <property type="match status" value="2"/>
</dbReference>
<feature type="non-terminal residue" evidence="2">
    <location>
        <position position="196"/>
    </location>
</feature>
<sequence length="196" mass="21377">MKKTLITLLAAIGLALGANAHASDSKLPVLTLAGPAAAVSFPLVRMAESGELADLAERVEFVVWRDPDQLRVLALEGKPRIMAMPSNVAANLHNRGAKLKLLNVSTWGILWLVSRSPDLQTLADLKGEEIAMPFRADMPDIVFHTVAEKQGLDPRKDFNLRYVGTPMDAMQLLIARQVNHALLAEPAVSMALRRTK</sequence>
<gene>
    <name evidence="2" type="ORF">GPA21_20320</name>
</gene>
<accession>A0A972FB66</accession>
<dbReference type="Proteomes" id="UP000599523">
    <property type="component" value="Unassembled WGS sequence"/>
</dbReference>
<evidence type="ECO:0000313" key="3">
    <source>
        <dbReference type="Proteomes" id="UP000599523"/>
    </source>
</evidence>
<dbReference type="PANTHER" id="PTHR30024:SF46">
    <property type="entry name" value="ABC TRANSPORTER, SUBSTRATE-BINDING LIPOPROTEIN"/>
    <property type="match status" value="1"/>
</dbReference>
<keyword evidence="1" id="KW-0732">Signal</keyword>
<proteinExistence type="predicted"/>